<dbReference type="Proteomes" id="UP000192940">
    <property type="component" value="Chromosome I"/>
</dbReference>
<accession>A0A1X7GHX8</accession>
<evidence type="ECO:0000313" key="2">
    <source>
        <dbReference type="Proteomes" id="UP000192940"/>
    </source>
</evidence>
<proteinExistence type="predicted"/>
<reference evidence="1 2" key="1">
    <citation type="submission" date="2017-04" db="EMBL/GenBank/DDBJ databases">
        <authorList>
            <person name="Afonso C.L."/>
            <person name="Miller P.J."/>
            <person name="Scott M.A."/>
            <person name="Spackman E."/>
            <person name="Goraichik I."/>
            <person name="Dimitrov K.M."/>
            <person name="Suarez D.L."/>
            <person name="Swayne D.E."/>
        </authorList>
    </citation>
    <scope>NUCLEOTIDE SEQUENCE [LARGE SCALE GENOMIC DNA]</scope>
    <source>
        <strain evidence="1 2">N3/975</strain>
    </source>
</reference>
<gene>
    <name evidence="1" type="ORF">SAMN05661091_0546</name>
</gene>
<name>A0A1X7GHX8_9BACL</name>
<keyword evidence="2" id="KW-1185">Reference proteome</keyword>
<dbReference type="AlphaFoldDB" id="A0A1X7GHX8"/>
<dbReference type="EMBL" id="LT840184">
    <property type="protein sequence ID" value="SMF69321.1"/>
    <property type="molecule type" value="Genomic_DNA"/>
</dbReference>
<sequence>MVKASGSGSVTQLPNLCRMNIIKKCYSKIESEDREVTKLHKRQSLRLRGNGYVVKEKLP</sequence>
<dbReference type="STRING" id="1313296.SAMN05661091_0546"/>
<organism evidence="1 2">
    <name type="scientific">Paenibacillus uliginis N3/975</name>
    <dbReference type="NCBI Taxonomy" id="1313296"/>
    <lineage>
        <taxon>Bacteria</taxon>
        <taxon>Bacillati</taxon>
        <taxon>Bacillota</taxon>
        <taxon>Bacilli</taxon>
        <taxon>Bacillales</taxon>
        <taxon>Paenibacillaceae</taxon>
        <taxon>Paenibacillus</taxon>
    </lineage>
</organism>
<evidence type="ECO:0000313" key="1">
    <source>
        <dbReference type="EMBL" id="SMF69321.1"/>
    </source>
</evidence>
<protein>
    <submittedName>
        <fullName evidence="1">Uncharacterized protein</fullName>
    </submittedName>
</protein>